<comment type="caution">
    <text evidence="1">The sequence shown here is derived from an EMBL/GenBank/DDBJ whole genome shotgun (WGS) entry which is preliminary data.</text>
</comment>
<organism evidence="1 2">
    <name type="scientific">Meloidogyne enterolobii</name>
    <name type="common">Root-knot nematode worm</name>
    <name type="synonym">Meloidogyne mayaguensis</name>
    <dbReference type="NCBI Taxonomy" id="390850"/>
    <lineage>
        <taxon>Eukaryota</taxon>
        <taxon>Metazoa</taxon>
        <taxon>Ecdysozoa</taxon>
        <taxon>Nematoda</taxon>
        <taxon>Chromadorea</taxon>
        <taxon>Rhabditida</taxon>
        <taxon>Tylenchina</taxon>
        <taxon>Tylenchomorpha</taxon>
        <taxon>Tylenchoidea</taxon>
        <taxon>Meloidogynidae</taxon>
        <taxon>Meloidogyninae</taxon>
        <taxon>Meloidogyne</taxon>
    </lineage>
</organism>
<dbReference type="EMBL" id="CAJEWN010000212">
    <property type="protein sequence ID" value="CAD2173090.1"/>
    <property type="molecule type" value="Genomic_DNA"/>
</dbReference>
<protein>
    <submittedName>
        <fullName evidence="1">Uncharacterized protein</fullName>
    </submittedName>
</protein>
<accession>A0A6V7VDS5</accession>
<evidence type="ECO:0000313" key="1">
    <source>
        <dbReference type="EMBL" id="CAD2173090.1"/>
    </source>
</evidence>
<gene>
    <name evidence="1" type="ORF">MENT_LOCUS24677</name>
</gene>
<evidence type="ECO:0000313" key="2">
    <source>
        <dbReference type="Proteomes" id="UP000580250"/>
    </source>
</evidence>
<proteinExistence type="predicted"/>
<sequence>MSVNNILFKAFAFSNMLKKWSIYIHTYIYPLHTPVCELPSNQTKTS</sequence>
<reference evidence="1 2" key="1">
    <citation type="submission" date="2020-08" db="EMBL/GenBank/DDBJ databases">
        <authorList>
            <person name="Koutsovoulos G."/>
            <person name="Danchin GJ E."/>
        </authorList>
    </citation>
    <scope>NUCLEOTIDE SEQUENCE [LARGE SCALE GENOMIC DNA]</scope>
</reference>
<dbReference type="AlphaFoldDB" id="A0A6V7VDS5"/>
<name>A0A6V7VDS5_MELEN</name>
<dbReference type="Proteomes" id="UP000580250">
    <property type="component" value="Unassembled WGS sequence"/>
</dbReference>